<dbReference type="AlphaFoldDB" id="A0A832LWL8"/>
<keyword evidence="3" id="KW-0820">tRNA-binding</keyword>
<dbReference type="InterPro" id="IPR002646">
    <property type="entry name" value="PolA_pol_head_dom"/>
</dbReference>
<comment type="cofactor">
    <cofactor evidence="1">
        <name>Mg(2+)</name>
        <dbReference type="ChEBI" id="CHEBI:18420"/>
    </cofactor>
</comment>
<evidence type="ECO:0000256" key="1">
    <source>
        <dbReference type="ARBA" id="ARBA00001946"/>
    </source>
</evidence>
<dbReference type="PANTHER" id="PTHR47788:SF1">
    <property type="entry name" value="A-ADDING TRNA NUCLEOTIDYLTRANSFERASE"/>
    <property type="match status" value="1"/>
</dbReference>
<dbReference type="GO" id="GO:0000166">
    <property type="term" value="F:nucleotide binding"/>
    <property type="evidence" value="ECO:0007669"/>
    <property type="project" value="UniProtKB-KW"/>
</dbReference>
<keyword evidence="7" id="KW-0479">Metal-binding</keyword>
<comment type="caution">
    <text evidence="13">The sequence shown here is derived from an EMBL/GenBank/DDBJ whole genome shotgun (WGS) entry which is preliminary data.</text>
</comment>
<evidence type="ECO:0000313" key="13">
    <source>
        <dbReference type="EMBL" id="HGV54475.1"/>
    </source>
</evidence>
<dbReference type="GO" id="GO:0008033">
    <property type="term" value="P:tRNA processing"/>
    <property type="evidence" value="ECO:0007669"/>
    <property type="project" value="UniProtKB-KW"/>
</dbReference>
<evidence type="ECO:0000256" key="5">
    <source>
        <dbReference type="ARBA" id="ARBA00022694"/>
    </source>
</evidence>
<evidence type="ECO:0000256" key="9">
    <source>
        <dbReference type="ARBA" id="ARBA00022842"/>
    </source>
</evidence>
<sequence length="417" mass="49014">MKTLDYPWSKFSLRLKVPEKVFLFLEKAKSLAKRSGFFLYLAGGPVRDVLLGREVKDLDLVLQGNWEELLANLLKETEAMVKFRSQFLTYKILFADGFTLDLVTARKEVYKEPASLPEVSPGTYLDDIMRRDFTINSLIYGLTPPQEERIVDLLSGTEDLQKGLLRPLHIKSFVEDPTRAFRGVRYKVRFSFRYSEDFFLALTEGDKFSSFKKLSPSRLSQELKLFVTKEPLANISLLCRELQEVKLLKRVDLQVKEIAEEDFILMKRAKEELKASDFERFFLLFLVKIEEKTLRRLNFPEEEINKMLEYYRKFQEGSFLQDLPLLEKVEFLERIPPYFLFRLALEKKGREIVMAFWDKWRHLKPALKGKDLLAMGVKEGKKIGEILREIRRAKLEGKIHSLEEEKILAKNLIFLED</sequence>
<evidence type="ECO:0000259" key="12">
    <source>
        <dbReference type="Pfam" id="PF01743"/>
    </source>
</evidence>
<dbReference type="CDD" id="cd05398">
    <property type="entry name" value="NT_ClassII-CCAase"/>
    <property type="match status" value="1"/>
</dbReference>
<keyword evidence="8" id="KW-0547">Nucleotide-binding</keyword>
<keyword evidence="9" id="KW-0460">Magnesium</keyword>
<protein>
    <submittedName>
        <fullName evidence="13">CCA tRNA nucleotidyltransferase</fullName>
    </submittedName>
</protein>
<dbReference type="SUPFAM" id="SSF81891">
    <property type="entry name" value="Poly A polymerase C-terminal region-like"/>
    <property type="match status" value="1"/>
</dbReference>
<evidence type="ECO:0000256" key="10">
    <source>
        <dbReference type="ARBA" id="ARBA00022884"/>
    </source>
</evidence>
<keyword evidence="6" id="KW-0548">Nucleotidyltransferase</keyword>
<dbReference type="Gene3D" id="3.30.460.10">
    <property type="entry name" value="Beta Polymerase, domain 2"/>
    <property type="match status" value="1"/>
</dbReference>
<gene>
    <name evidence="13" type="ORF">ENT73_00110</name>
</gene>
<comment type="similarity">
    <text evidence="2 11">Belongs to the tRNA nucleotidyltransferase/poly(A) polymerase family.</text>
</comment>
<evidence type="ECO:0000256" key="6">
    <source>
        <dbReference type="ARBA" id="ARBA00022695"/>
    </source>
</evidence>
<dbReference type="PANTHER" id="PTHR47788">
    <property type="entry name" value="POLYA POLYMERASE"/>
    <property type="match status" value="1"/>
</dbReference>
<name>A0A832LWL8_9BACT</name>
<dbReference type="GO" id="GO:0046872">
    <property type="term" value="F:metal ion binding"/>
    <property type="evidence" value="ECO:0007669"/>
    <property type="project" value="UniProtKB-KW"/>
</dbReference>
<dbReference type="GO" id="GO:0000049">
    <property type="term" value="F:tRNA binding"/>
    <property type="evidence" value="ECO:0007669"/>
    <property type="project" value="UniProtKB-KW"/>
</dbReference>
<accession>A0A832LWL8</accession>
<keyword evidence="4 11" id="KW-0808">Transferase</keyword>
<reference evidence="13" key="1">
    <citation type="journal article" date="2020" name="mSystems">
        <title>Genome- and Community-Level Interaction Insights into Carbon Utilization and Element Cycling Functions of Hydrothermarchaeota in Hydrothermal Sediment.</title>
        <authorList>
            <person name="Zhou Z."/>
            <person name="Liu Y."/>
            <person name="Xu W."/>
            <person name="Pan J."/>
            <person name="Luo Z.H."/>
            <person name="Li M."/>
        </authorList>
    </citation>
    <scope>NUCLEOTIDE SEQUENCE [LARGE SCALE GENOMIC DNA]</scope>
    <source>
        <strain evidence="13">SpSt-605</strain>
    </source>
</reference>
<dbReference type="Pfam" id="PF01743">
    <property type="entry name" value="PolyA_pol"/>
    <property type="match status" value="1"/>
</dbReference>
<evidence type="ECO:0000256" key="8">
    <source>
        <dbReference type="ARBA" id="ARBA00022741"/>
    </source>
</evidence>
<evidence type="ECO:0000256" key="3">
    <source>
        <dbReference type="ARBA" id="ARBA00022555"/>
    </source>
</evidence>
<organism evidence="13">
    <name type="scientific">Caldimicrobium thiodismutans</name>
    <dbReference type="NCBI Taxonomy" id="1653476"/>
    <lineage>
        <taxon>Bacteria</taxon>
        <taxon>Pseudomonadati</taxon>
        <taxon>Thermodesulfobacteriota</taxon>
        <taxon>Thermodesulfobacteria</taxon>
        <taxon>Thermodesulfobacteriales</taxon>
        <taxon>Thermodesulfobacteriaceae</taxon>
        <taxon>Caldimicrobium</taxon>
    </lineage>
</organism>
<keyword evidence="10 11" id="KW-0694">RNA-binding</keyword>
<evidence type="ECO:0000256" key="4">
    <source>
        <dbReference type="ARBA" id="ARBA00022679"/>
    </source>
</evidence>
<dbReference type="InterPro" id="IPR043519">
    <property type="entry name" value="NT_sf"/>
</dbReference>
<proteinExistence type="inferred from homology"/>
<dbReference type="InterPro" id="IPR052390">
    <property type="entry name" value="tRNA_nt/polyA_polymerase"/>
</dbReference>
<feature type="domain" description="Poly A polymerase head" evidence="12">
    <location>
        <begin position="39"/>
        <end position="166"/>
    </location>
</feature>
<dbReference type="SUPFAM" id="SSF81301">
    <property type="entry name" value="Nucleotidyltransferase"/>
    <property type="match status" value="1"/>
</dbReference>
<dbReference type="GO" id="GO:0016779">
    <property type="term" value="F:nucleotidyltransferase activity"/>
    <property type="evidence" value="ECO:0007669"/>
    <property type="project" value="UniProtKB-KW"/>
</dbReference>
<evidence type="ECO:0000256" key="2">
    <source>
        <dbReference type="ARBA" id="ARBA00007265"/>
    </source>
</evidence>
<dbReference type="EMBL" id="DSZU01000003">
    <property type="protein sequence ID" value="HGV54475.1"/>
    <property type="molecule type" value="Genomic_DNA"/>
</dbReference>
<dbReference type="Gene3D" id="1.10.3090.10">
    <property type="entry name" value="cca-adding enzyme, domain 2"/>
    <property type="match status" value="1"/>
</dbReference>
<keyword evidence="5" id="KW-0819">tRNA processing</keyword>
<evidence type="ECO:0000256" key="11">
    <source>
        <dbReference type="RuleBase" id="RU003953"/>
    </source>
</evidence>
<evidence type="ECO:0000256" key="7">
    <source>
        <dbReference type="ARBA" id="ARBA00022723"/>
    </source>
</evidence>